<evidence type="ECO:0000256" key="1">
    <source>
        <dbReference type="ARBA" id="ARBA00038232"/>
    </source>
</evidence>
<evidence type="ECO:0000313" key="3">
    <source>
        <dbReference type="EMBL" id="WNF32596.1"/>
    </source>
</evidence>
<dbReference type="PANTHER" id="PTHR33795">
    <property type="entry name" value="INSERTION ELEMENT IS150 PROTEIN INSJ"/>
    <property type="match status" value="1"/>
</dbReference>
<organism evidence="3 4">
    <name type="scientific">Aeribacillus composti</name>
    <dbReference type="NCBI Taxonomy" id="1868734"/>
    <lineage>
        <taxon>Bacteria</taxon>
        <taxon>Bacillati</taxon>
        <taxon>Bacillota</taxon>
        <taxon>Bacilli</taxon>
        <taxon>Bacillales</taxon>
        <taxon>Bacillaceae</taxon>
        <taxon>Aeribacillus</taxon>
    </lineage>
</organism>
<dbReference type="EMBL" id="CP134501">
    <property type="protein sequence ID" value="WNF32596.1"/>
    <property type="molecule type" value="Genomic_DNA"/>
</dbReference>
<dbReference type="InterPro" id="IPR036388">
    <property type="entry name" value="WH-like_DNA-bd_sf"/>
</dbReference>
<protein>
    <submittedName>
        <fullName evidence="3">Transposase</fullName>
    </submittedName>
</protein>
<feature type="domain" description="Insertion element IS150 protein InsJ-like helix-turn-helix" evidence="2">
    <location>
        <begin position="9"/>
        <end position="55"/>
    </location>
</feature>
<comment type="similarity">
    <text evidence="1">Belongs to the IS150/IS1296 orfA family.</text>
</comment>
<dbReference type="Gene3D" id="1.10.10.10">
    <property type="entry name" value="Winged helix-like DNA-binding domain superfamily/Winged helix DNA-binding domain"/>
    <property type="match status" value="2"/>
</dbReference>
<name>A0ABY9WGY3_9BACI</name>
<evidence type="ECO:0000259" key="2">
    <source>
        <dbReference type="Pfam" id="PF13518"/>
    </source>
</evidence>
<gene>
    <name evidence="3" type="ORF">RI196_15300</name>
</gene>
<dbReference type="Pfam" id="PF13518">
    <property type="entry name" value="HTH_28"/>
    <property type="match status" value="2"/>
</dbReference>
<keyword evidence="4" id="KW-1185">Reference proteome</keyword>
<dbReference type="InterPro" id="IPR055247">
    <property type="entry name" value="InsJ-like_HTH"/>
</dbReference>
<dbReference type="InterPro" id="IPR052057">
    <property type="entry name" value="IS150/IS1296_orfA-like"/>
</dbReference>
<dbReference type="Proteomes" id="UP001303701">
    <property type="component" value="Chromosome"/>
</dbReference>
<dbReference type="PANTHER" id="PTHR33795:SF1">
    <property type="entry name" value="INSERTION ELEMENT IS150 PROTEIN INSJ"/>
    <property type="match status" value="1"/>
</dbReference>
<sequence>MYKQYTTEFKLEVLLAYENRECTIQELCKRYQITKYSLRQWINEFEEFGIEGLERLNSWKGFKEATVKDYLSGEFSQYEIVRTYGISSRSVLQRWMKKYNSHRDLTSKGKTSSMTKGRKTTWNERIQIVLNCLGNGKDYKKKQQRLMKFLINKYING</sequence>
<feature type="domain" description="Insertion element IS150 protein InsJ-like helix-turn-helix" evidence="2">
    <location>
        <begin position="62"/>
        <end position="102"/>
    </location>
</feature>
<accession>A0ABY9WGY3</accession>
<evidence type="ECO:0000313" key="4">
    <source>
        <dbReference type="Proteomes" id="UP001303701"/>
    </source>
</evidence>
<dbReference type="InterPro" id="IPR010921">
    <property type="entry name" value="Trp_repressor/repl_initiator"/>
</dbReference>
<reference evidence="3 4" key="1">
    <citation type="submission" date="2023-09" db="EMBL/GenBank/DDBJ databases">
        <title>Different Types of Thermotolerant Ring-Cleaving Dioxygenases derived from Aeribacillus composti HB-1 applied for multiple aromatic hydrocarbons removal.</title>
        <authorList>
            <person name="Cao L."/>
            <person name="Li M."/>
            <person name="Ma T."/>
        </authorList>
    </citation>
    <scope>NUCLEOTIDE SEQUENCE [LARGE SCALE GENOMIC DNA]</scope>
    <source>
        <strain evidence="3 4">HB-1</strain>
    </source>
</reference>
<dbReference type="SUPFAM" id="SSF48295">
    <property type="entry name" value="TrpR-like"/>
    <property type="match status" value="2"/>
</dbReference>
<proteinExistence type="inferred from homology"/>